<keyword evidence="1" id="KW-0697">Rotamase</keyword>
<evidence type="ECO:0000313" key="4">
    <source>
        <dbReference type="EMBL" id="MBC2576094.1"/>
    </source>
</evidence>
<protein>
    <recommendedName>
        <fullName evidence="3">PpiC domain-containing protein</fullName>
    </recommendedName>
</protein>
<dbReference type="SUPFAM" id="SSF54534">
    <property type="entry name" value="FKBP-like"/>
    <property type="match status" value="1"/>
</dbReference>
<dbReference type="Pfam" id="PF00639">
    <property type="entry name" value="Rotamase"/>
    <property type="match status" value="1"/>
</dbReference>
<name>A0ABR6TL06_9FIRM</name>
<sequence>MKKKIDLRNSVIFLVSILFISIFLLFLFENEKYIAINKEYKISEEEISDYIKFSKFQYYELFSPEEWISISKTDKQKEILVKNTINNVLLYKIKENEIKKNGITFSDKEINKYMEMDENNEFKNKLRNYNISENFLKNHIKNLLVEQSYKKNFLKRVNVSNKEIEKYYIKNKNDFIIKKVRMYQIWIKKSKVVNGENKNPKKLAYAAYEELKNGKDFKIVCDKYSQDDRNLVGGDIGYVDKNTVLSQLRDTLDMDEGIYSKPIKTKEGYFIVKVGDKKVITKTLNESNHKIKEKIKEKKYEEQEKNILKENSININKNKLKKMYDLF</sequence>
<dbReference type="InterPro" id="IPR027304">
    <property type="entry name" value="Trigger_fact/SurA_dom_sf"/>
</dbReference>
<keyword evidence="2" id="KW-0812">Transmembrane</keyword>
<evidence type="ECO:0000259" key="3">
    <source>
        <dbReference type="PROSITE" id="PS50198"/>
    </source>
</evidence>
<evidence type="ECO:0000256" key="1">
    <source>
        <dbReference type="PROSITE-ProRule" id="PRU00278"/>
    </source>
</evidence>
<evidence type="ECO:0000313" key="5">
    <source>
        <dbReference type="Proteomes" id="UP000713904"/>
    </source>
</evidence>
<organism evidence="4 5">
    <name type="scientific">Peptostreptococcus canis</name>
    <dbReference type="NCBI Taxonomy" id="1159213"/>
    <lineage>
        <taxon>Bacteria</taxon>
        <taxon>Bacillati</taxon>
        <taxon>Bacillota</taxon>
        <taxon>Clostridia</taxon>
        <taxon>Peptostreptococcales</taxon>
        <taxon>Peptostreptococcaceae</taxon>
        <taxon>Peptostreptococcus</taxon>
    </lineage>
</organism>
<dbReference type="Gene3D" id="1.10.4030.10">
    <property type="entry name" value="Porin chaperone SurA, peptide-binding domain"/>
    <property type="match status" value="1"/>
</dbReference>
<dbReference type="InterPro" id="IPR046357">
    <property type="entry name" value="PPIase_dom_sf"/>
</dbReference>
<feature type="transmembrane region" description="Helical" evidence="2">
    <location>
        <begin position="7"/>
        <end position="28"/>
    </location>
</feature>
<keyword evidence="2" id="KW-0472">Membrane</keyword>
<dbReference type="PROSITE" id="PS50198">
    <property type="entry name" value="PPIC_PPIASE_2"/>
    <property type="match status" value="1"/>
</dbReference>
<dbReference type="RefSeq" id="WP_185624097.1">
    <property type="nucleotide sequence ID" value="NZ_JABGBW010000002.1"/>
</dbReference>
<feature type="domain" description="PpiC" evidence="3">
    <location>
        <begin position="177"/>
        <end position="276"/>
    </location>
</feature>
<dbReference type="EMBL" id="JABGBW010000002">
    <property type="protein sequence ID" value="MBC2576094.1"/>
    <property type="molecule type" value="Genomic_DNA"/>
</dbReference>
<comment type="caution">
    <text evidence="4">The sequence shown here is derived from an EMBL/GenBank/DDBJ whole genome shotgun (WGS) entry which is preliminary data.</text>
</comment>
<dbReference type="InterPro" id="IPR050245">
    <property type="entry name" value="PrsA_foldase"/>
</dbReference>
<dbReference type="Proteomes" id="UP000713904">
    <property type="component" value="Unassembled WGS sequence"/>
</dbReference>
<keyword evidence="2" id="KW-1133">Transmembrane helix</keyword>
<gene>
    <name evidence="4" type="ORF">HLB29_05280</name>
</gene>
<reference evidence="4 5" key="1">
    <citation type="submission" date="2020-05" db="EMBL/GenBank/DDBJ databases">
        <title>Draft genome of xy-202 and genomic insight in genome of the genus Peptostreptococcus.</title>
        <authorList>
            <person name="Zhang Z."/>
        </authorList>
    </citation>
    <scope>NUCLEOTIDE SEQUENCE [LARGE SCALE GENOMIC DNA]</scope>
    <source>
        <strain evidence="4 5">DSM 27025</strain>
    </source>
</reference>
<dbReference type="InterPro" id="IPR000297">
    <property type="entry name" value="PPIase_PpiC"/>
</dbReference>
<proteinExistence type="predicted"/>
<keyword evidence="5" id="KW-1185">Reference proteome</keyword>
<dbReference type="SUPFAM" id="SSF109998">
    <property type="entry name" value="Triger factor/SurA peptide-binding domain-like"/>
    <property type="match status" value="1"/>
</dbReference>
<keyword evidence="1" id="KW-0413">Isomerase</keyword>
<dbReference type="PANTHER" id="PTHR47245:SF2">
    <property type="entry name" value="PEPTIDYL-PROLYL CIS-TRANS ISOMERASE HP_0175-RELATED"/>
    <property type="match status" value="1"/>
</dbReference>
<dbReference type="PANTHER" id="PTHR47245">
    <property type="entry name" value="PEPTIDYLPROLYL ISOMERASE"/>
    <property type="match status" value="1"/>
</dbReference>
<dbReference type="Gene3D" id="3.10.50.40">
    <property type="match status" value="1"/>
</dbReference>
<evidence type="ECO:0000256" key="2">
    <source>
        <dbReference type="SAM" id="Phobius"/>
    </source>
</evidence>
<accession>A0ABR6TL06</accession>